<evidence type="ECO:0000313" key="3">
    <source>
        <dbReference type="EMBL" id="GHE58384.1"/>
    </source>
</evidence>
<accession>A0A918ZL39</accession>
<protein>
    <recommendedName>
        <fullName evidence="2">DUF3592 domain-containing protein</fullName>
    </recommendedName>
</protein>
<keyword evidence="1" id="KW-1133">Transmembrane helix</keyword>
<evidence type="ECO:0000313" key="4">
    <source>
        <dbReference type="Proteomes" id="UP000608024"/>
    </source>
</evidence>
<dbReference type="Proteomes" id="UP000608024">
    <property type="component" value="Unassembled WGS sequence"/>
</dbReference>
<sequence length="141" mass="15376">MERAWLFSLVPFVIGTAFLGFGAHGLRRARVLGRVGVTARARIVRHEIRRGEEGARFHHPVAAWTTRDGTACAYASRFGRGTVGGRFGVGAYVTVRYDPKAPHRFVIEGWDSTVVDRLFLALGTVLTVGTAAVVLGRLLTL</sequence>
<reference evidence="3" key="2">
    <citation type="submission" date="2020-09" db="EMBL/GenBank/DDBJ databases">
        <authorList>
            <person name="Sun Q."/>
            <person name="Ohkuma M."/>
        </authorList>
    </citation>
    <scope>NUCLEOTIDE SEQUENCE</scope>
    <source>
        <strain evidence="3">JCM 4784</strain>
    </source>
</reference>
<dbReference type="AlphaFoldDB" id="A0A918ZL39"/>
<gene>
    <name evidence="3" type="ORF">GCM10018785_29500</name>
</gene>
<name>A0A918ZL39_9ACTN</name>
<dbReference type="RefSeq" id="WP_190136375.1">
    <property type="nucleotide sequence ID" value="NZ_BNBT01000036.1"/>
</dbReference>
<keyword evidence="4" id="KW-1185">Reference proteome</keyword>
<comment type="caution">
    <text evidence="3">The sequence shown here is derived from an EMBL/GenBank/DDBJ whole genome shotgun (WGS) entry which is preliminary data.</text>
</comment>
<feature type="transmembrane region" description="Helical" evidence="1">
    <location>
        <begin position="118"/>
        <end position="139"/>
    </location>
</feature>
<keyword evidence="1" id="KW-0472">Membrane</keyword>
<dbReference type="InterPro" id="IPR021994">
    <property type="entry name" value="DUF3592"/>
</dbReference>
<evidence type="ECO:0000256" key="1">
    <source>
        <dbReference type="SAM" id="Phobius"/>
    </source>
</evidence>
<feature type="domain" description="DUF3592" evidence="2">
    <location>
        <begin position="40"/>
        <end position="110"/>
    </location>
</feature>
<reference evidence="3" key="1">
    <citation type="journal article" date="2014" name="Int. J. Syst. Evol. Microbiol.">
        <title>Complete genome sequence of Corynebacterium casei LMG S-19264T (=DSM 44701T), isolated from a smear-ripened cheese.</title>
        <authorList>
            <consortium name="US DOE Joint Genome Institute (JGI-PGF)"/>
            <person name="Walter F."/>
            <person name="Albersmeier A."/>
            <person name="Kalinowski J."/>
            <person name="Ruckert C."/>
        </authorList>
    </citation>
    <scope>NUCLEOTIDE SEQUENCE</scope>
    <source>
        <strain evidence="3">JCM 4784</strain>
    </source>
</reference>
<evidence type="ECO:0000259" key="2">
    <source>
        <dbReference type="Pfam" id="PF12158"/>
    </source>
</evidence>
<proteinExistence type="predicted"/>
<keyword evidence="1" id="KW-0812">Transmembrane</keyword>
<organism evidence="3 4">
    <name type="scientific">Streptomyces longispororuber</name>
    <dbReference type="NCBI Taxonomy" id="68230"/>
    <lineage>
        <taxon>Bacteria</taxon>
        <taxon>Bacillati</taxon>
        <taxon>Actinomycetota</taxon>
        <taxon>Actinomycetes</taxon>
        <taxon>Kitasatosporales</taxon>
        <taxon>Streptomycetaceae</taxon>
        <taxon>Streptomyces</taxon>
    </lineage>
</organism>
<dbReference type="EMBL" id="BNBT01000036">
    <property type="protein sequence ID" value="GHE58384.1"/>
    <property type="molecule type" value="Genomic_DNA"/>
</dbReference>
<feature type="transmembrane region" description="Helical" evidence="1">
    <location>
        <begin position="6"/>
        <end position="26"/>
    </location>
</feature>
<dbReference type="Pfam" id="PF12158">
    <property type="entry name" value="DUF3592"/>
    <property type="match status" value="1"/>
</dbReference>